<name>A0A5J4QE37_9ZZZZ</name>
<feature type="compositionally biased region" description="Gly residues" evidence="1">
    <location>
        <begin position="536"/>
        <end position="558"/>
    </location>
</feature>
<dbReference type="AlphaFoldDB" id="A0A5J4QE37"/>
<gene>
    <name evidence="3" type="ORF">EZS27_030984</name>
</gene>
<dbReference type="Pfam" id="PF14905">
    <property type="entry name" value="OMP_b-brl_3"/>
    <property type="match status" value="1"/>
</dbReference>
<feature type="region of interest" description="Disordered" evidence="1">
    <location>
        <begin position="521"/>
        <end position="558"/>
    </location>
</feature>
<evidence type="ECO:0000313" key="3">
    <source>
        <dbReference type="EMBL" id="KAA6319081.1"/>
    </source>
</evidence>
<accession>A0A5J4QE37</accession>
<sequence length="558" mass="63143">MFIRMVAALFLRKLLESCAFHITSLLLKLPLFPSLMRMLASVERYVFQGKLNNKGRNLSVGGNFGYSEGDTDSDSYSDTEFFGSEEPKIKYDRHTDRTSDSRNWNVSASYTEPIVTNLFLQARYDFSHRKRLSESLVSDEQLEMPDGYVEDLSSRVENFYDTHTIDASVRGIHPIVMYNIGLGINPQSSLSKTTIGPNSKKQLPKQSVVNFSPNAMLRFNFSKQHRLMFRYNGRSDAPDIEDLQDVIDQTDPLNIRYGNPNLKPSFNNNLMMFYNKYIPDAMRSYSMNLFYSNTINSTANKMSYDAATGGRIYERVNINGNWSTRGFFSFNTPLKNKKFTISSNTNGSYSDAVSYTSVVGQMGDAQLSTTHNFGVSERLSGNYRSDLFDLSLNGSINYTKTQNSKQTNSNRETFDYYFGGNTNINLPWTTYLSTDANIRIKEGYSGNFNNREVMWNAQLSKSFLRNNAATIRIKIYDILQQQSNLSRNINETMMSDTKYNTLGSYFMVHFVYRLNTLGGRGAAGPGNRQRPDFTGDTGGGYRDGGGRGGDAGGGRRFQ</sequence>
<evidence type="ECO:0000256" key="1">
    <source>
        <dbReference type="SAM" id="MobiDB-lite"/>
    </source>
</evidence>
<reference evidence="3" key="1">
    <citation type="submission" date="2019-03" db="EMBL/GenBank/DDBJ databases">
        <title>Single cell metagenomics reveals metabolic interactions within the superorganism composed of flagellate Streblomastix strix and complex community of Bacteroidetes bacteria on its surface.</title>
        <authorList>
            <person name="Treitli S.C."/>
            <person name="Kolisko M."/>
            <person name="Husnik F."/>
            <person name="Keeling P."/>
            <person name="Hampl V."/>
        </authorList>
    </citation>
    <scope>NUCLEOTIDE SEQUENCE</scope>
    <source>
        <strain evidence="3">STM</strain>
    </source>
</reference>
<feature type="domain" description="Outer membrane protein beta-barrel" evidence="2">
    <location>
        <begin position="50"/>
        <end position="358"/>
    </location>
</feature>
<evidence type="ECO:0000259" key="2">
    <source>
        <dbReference type="Pfam" id="PF14905"/>
    </source>
</evidence>
<protein>
    <recommendedName>
        <fullName evidence="2">Outer membrane protein beta-barrel domain-containing protein</fullName>
    </recommendedName>
</protein>
<dbReference type="SUPFAM" id="SSF56935">
    <property type="entry name" value="Porins"/>
    <property type="match status" value="1"/>
</dbReference>
<organism evidence="3">
    <name type="scientific">termite gut metagenome</name>
    <dbReference type="NCBI Taxonomy" id="433724"/>
    <lineage>
        <taxon>unclassified sequences</taxon>
        <taxon>metagenomes</taxon>
        <taxon>organismal metagenomes</taxon>
    </lineage>
</organism>
<dbReference type="InterPro" id="IPR041700">
    <property type="entry name" value="OMP_b-brl_3"/>
</dbReference>
<dbReference type="EMBL" id="SNRY01003998">
    <property type="protein sequence ID" value="KAA6319081.1"/>
    <property type="molecule type" value="Genomic_DNA"/>
</dbReference>
<comment type="caution">
    <text evidence="3">The sequence shown here is derived from an EMBL/GenBank/DDBJ whole genome shotgun (WGS) entry which is preliminary data.</text>
</comment>
<proteinExistence type="predicted"/>